<feature type="region of interest" description="Disordered" evidence="1">
    <location>
        <begin position="171"/>
        <end position="220"/>
    </location>
</feature>
<dbReference type="AlphaFoldDB" id="A0A7C8M2F2"/>
<sequence length="308" mass="34221">MPAAQPWTPPEMDEHSDYFSDSALYPLSPIKDQESSWPLSTASPPSYESSSPSSSHNAHAALSQLRPKPTSHLAEPHTPTKQTSHDDAHNLPPQYPYTPDSARSTRTYNFPDLSPLPPMPWDNDEQPSTSPIQNALASCISHLENLIRTQQPNETQMEYIVSQLESLTSYLSAPESQSRPSDDHLFPELDPPDSPDALGISGASPASKADRASQTEDAFDEQSVYVSEVGKYIEGVQKHSRDLGDRLEEVKQLNSIQLEIIDDLRLELRRRNRGSQKRATIAPRVQRIGFWGAVGEALDAVGEMLLEW</sequence>
<evidence type="ECO:0000256" key="1">
    <source>
        <dbReference type="SAM" id="MobiDB-lite"/>
    </source>
</evidence>
<feature type="region of interest" description="Disordered" evidence="1">
    <location>
        <begin position="1"/>
        <end position="130"/>
    </location>
</feature>
<gene>
    <name evidence="2" type="ORF">BDV95DRAFT_599186</name>
</gene>
<reference evidence="2 3" key="1">
    <citation type="submission" date="2020-01" db="EMBL/GenBank/DDBJ databases">
        <authorList>
            <consortium name="DOE Joint Genome Institute"/>
            <person name="Haridas S."/>
            <person name="Albert R."/>
            <person name="Binder M."/>
            <person name="Bloem J."/>
            <person name="Labutti K."/>
            <person name="Salamov A."/>
            <person name="Andreopoulos B."/>
            <person name="Baker S.E."/>
            <person name="Barry K."/>
            <person name="Bills G."/>
            <person name="Bluhm B.H."/>
            <person name="Cannon C."/>
            <person name="Castanera R."/>
            <person name="Culley D.E."/>
            <person name="Daum C."/>
            <person name="Ezra D."/>
            <person name="Gonzalez J.B."/>
            <person name="Henrissat B."/>
            <person name="Kuo A."/>
            <person name="Liang C."/>
            <person name="Lipzen A."/>
            <person name="Lutzoni F."/>
            <person name="Magnuson J."/>
            <person name="Mondo S."/>
            <person name="Nolan M."/>
            <person name="Ohm R."/>
            <person name="Pangilinan J."/>
            <person name="Park H.-J.H."/>
            <person name="Ramirez L."/>
            <person name="Alfaro M."/>
            <person name="Sun H."/>
            <person name="Tritt A."/>
            <person name="Yoshinaga Y."/>
            <person name="Zwiers L.-H.L."/>
            <person name="Turgeon B.G."/>
            <person name="Goodwin S.B."/>
            <person name="Spatafora J.W."/>
            <person name="Crous P.W."/>
            <person name="Grigoriev I.V."/>
        </authorList>
    </citation>
    <scope>NUCLEOTIDE SEQUENCE [LARGE SCALE GENOMIC DNA]</scope>
    <source>
        <strain evidence="2 3">CBS 611.86</strain>
    </source>
</reference>
<evidence type="ECO:0000313" key="3">
    <source>
        <dbReference type="Proteomes" id="UP000481861"/>
    </source>
</evidence>
<organism evidence="2 3">
    <name type="scientific">Massariosphaeria phaeospora</name>
    <dbReference type="NCBI Taxonomy" id="100035"/>
    <lineage>
        <taxon>Eukaryota</taxon>
        <taxon>Fungi</taxon>
        <taxon>Dikarya</taxon>
        <taxon>Ascomycota</taxon>
        <taxon>Pezizomycotina</taxon>
        <taxon>Dothideomycetes</taxon>
        <taxon>Pleosporomycetidae</taxon>
        <taxon>Pleosporales</taxon>
        <taxon>Pleosporales incertae sedis</taxon>
        <taxon>Massariosphaeria</taxon>
    </lineage>
</organism>
<protein>
    <submittedName>
        <fullName evidence="2">Uncharacterized protein</fullName>
    </submittedName>
</protein>
<dbReference type="EMBL" id="JAADJZ010000029">
    <property type="protein sequence ID" value="KAF2866178.1"/>
    <property type="molecule type" value="Genomic_DNA"/>
</dbReference>
<evidence type="ECO:0000313" key="2">
    <source>
        <dbReference type="EMBL" id="KAF2866178.1"/>
    </source>
</evidence>
<keyword evidence="3" id="KW-1185">Reference proteome</keyword>
<proteinExistence type="predicted"/>
<comment type="caution">
    <text evidence="2">The sequence shown here is derived from an EMBL/GenBank/DDBJ whole genome shotgun (WGS) entry which is preliminary data.</text>
</comment>
<accession>A0A7C8M2F2</accession>
<name>A0A7C8M2F2_9PLEO</name>
<dbReference type="Proteomes" id="UP000481861">
    <property type="component" value="Unassembled WGS sequence"/>
</dbReference>
<dbReference type="OrthoDB" id="3799016at2759"/>
<feature type="compositionally biased region" description="Low complexity" evidence="1">
    <location>
        <begin position="40"/>
        <end position="55"/>
    </location>
</feature>